<feature type="non-terminal residue" evidence="1">
    <location>
        <position position="53"/>
    </location>
</feature>
<dbReference type="EMBL" id="CAAGRJ010015532">
    <property type="protein sequence ID" value="VFV31305.1"/>
    <property type="molecule type" value="Genomic_DNA"/>
</dbReference>
<dbReference type="Proteomes" id="UP000386466">
    <property type="component" value="Unassembled WGS sequence"/>
</dbReference>
<name>A0A485NCP5_LYNPA</name>
<evidence type="ECO:0000313" key="1">
    <source>
        <dbReference type="EMBL" id="VFV31305.1"/>
    </source>
</evidence>
<accession>A0A485NCP5</accession>
<sequence length="53" mass="5568">MEALASVINMLPVSSAPEDHSLQAPLSDTCSHFRSVAQSVKPAIKNTVDTDAS</sequence>
<proteinExistence type="predicted"/>
<organism evidence="1 2">
    <name type="scientific">Lynx pardinus</name>
    <name type="common">Iberian lynx</name>
    <name type="synonym">Felis pardina</name>
    <dbReference type="NCBI Taxonomy" id="191816"/>
    <lineage>
        <taxon>Eukaryota</taxon>
        <taxon>Metazoa</taxon>
        <taxon>Chordata</taxon>
        <taxon>Craniata</taxon>
        <taxon>Vertebrata</taxon>
        <taxon>Euteleostomi</taxon>
        <taxon>Mammalia</taxon>
        <taxon>Eutheria</taxon>
        <taxon>Laurasiatheria</taxon>
        <taxon>Carnivora</taxon>
        <taxon>Feliformia</taxon>
        <taxon>Felidae</taxon>
        <taxon>Felinae</taxon>
        <taxon>Lynx</taxon>
    </lineage>
</organism>
<protein>
    <submittedName>
        <fullName evidence="1">Uncharacterized protein</fullName>
    </submittedName>
</protein>
<reference evidence="1 2" key="1">
    <citation type="submission" date="2019-01" db="EMBL/GenBank/DDBJ databases">
        <authorList>
            <person name="Alioto T."/>
            <person name="Alioto T."/>
        </authorList>
    </citation>
    <scope>NUCLEOTIDE SEQUENCE [LARGE SCALE GENOMIC DNA]</scope>
</reference>
<keyword evidence="2" id="KW-1185">Reference proteome</keyword>
<gene>
    <name evidence="1" type="ORF">LYPA_23C014023</name>
</gene>
<evidence type="ECO:0000313" key="2">
    <source>
        <dbReference type="Proteomes" id="UP000386466"/>
    </source>
</evidence>
<dbReference type="AlphaFoldDB" id="A0A485NCP5"/>